<accession>A0A5M8RJF2</accession>
<dbReference type="SUPFAM" id="SSF47413">
    <property type="entry name" value="lambda repressor-like DNA-binding domains"/>
    <property type="match status" value="1"/>
</dbReference>
<dbReference type="InterPro" id="IPR010982">
    <property type="entry name" value="Lambda_DNA-bd_dom_sf"/>
</dbReference>
<dbReference type="Proteomes" id="UP000324326">
    <property type="component" value="Unassembled WGS sequence"/>
</dbReference>
<dbReference type="EMBL" id="QSND01000007">
    <property type="protein sequence ID" value="KAA6446996.1"/>
    <property type="molecule type" value="Genomic_DNA"/>
</dbReference>
<dbReference type="Gene3D" id="1.10.260.40">
    <property type="entry name" value="lambda repressor-like DNA-binding domains"/>
    <property type="match status" value="1"/>
</dbReference>
<sequence>MKALSEIKAENDVEKLVLLLKRLQQTQHTFAKNIGVSSSYMHQIINYKAPLTPSIEKKVNEYLERERAFENENLFSHYSSK</sequence>
<evidence type="ECO:0000313" key="2">
    <source>
        <dbReference type="Proteomes" id="UP000324326"/>
    </source>
</evidence>
<organism evidence="1 2">
    <name type="scientific">Bacillus swezeyi</name>
    <dbReference type="NCBI Taxonomy" id="1925020"/>
    <lineage>
        <taxon>Bacteria</taxon>
        <taxon>Bacillati</taxon>
        <taxon>Bacillota</taxon>
        <taxon>Bacilli</taxon>
        <taxon>Bacillales</taxon>
        <taxon>Bacillaceae</taxon>
        <taxon>Bacillus</taxon>
    </lineage>
</organism>
<reference evidence="1 2" key="1">
    <citation type="submission" date="2018-08" db="EMBL/GenBank/DDBJ databases">
        <title>Bacillus phenotypic plasticity.</title>
        <authorList>
            <person name="Hurtado E."/>
        </authorList>
    </citation>
    <scope>NUCLEOTIDE SEQUENCE [LARGE SCALE GENOMIC DNA]</scope>
    <source>
        <strain evidence="1 2">427</strain>
    </source>
</reference>
<comment type="caution">
    <text evidence="1">The sequence shown here is derived from an EMBL/GenBank/DDBJ whole genome shotgun (WGS) entry which is preliminary data.</text>
</comment>
<gene>
    <name evidence="1" type="ORF">DX927_23425</name>
</gene>
<dbReference type="AlphaFoldDB" id="A0A5M8RJF2"/>
<proteinExistence type="predicted"/>
<evidence type="ECO:0000313" key="1">
    <source>
        <dbReference type="EMBL" id="KAA6446996.1"/>
    </source>
</evidence>
<evidence type="ECO:0008006" key="3">
    <source>
        <dbReference type="Google" id="ProtNLM"/>
    </source>
</evidence>
<protein>
    <recommendedName>
        <fullName evidence="3">XRE family transcriptional regulator</fullName>
    </recommendedName>
</protein>
<name>A0A5M8RJF2_9BACI</name>
<dbReference type="RefSeq" id="WP_150150082.1">
    <property type="nucleotide sequence ID" value="NZ_QSND01000007.1"/>
</dbReference>
<dbReference type="GO" id="GO:0003677">
    <property type="term" value="F:DNA binding"/>
    <property type="evidence" value="ECO:0007669"/>
    <property type="project" value="InterPro"/>
</dbReference>